<dbReference type="EMBL" id="BARU01025299">
    <property type="protein sequence ID" value="GAH64797.1"/>
    <property type="molecule type" value="Genomic_DNA"/>
</dbReference>
<proteinExistence type="inferred from homology"/>
<dbReference type="SUPFAM" id="SSF52788">
    <property type="entry name" value="Phosphotyrosine protein phosphatases I"/>
    <property type="match status" value="1"/>
</dbReference>
<dbReference type="InterPro" id="IPR023485">
    <property type="entry name" value="Ptyr_pPase"/>
</dbReference>
<name>X1H5W5_9ZZZZ</name>
<evidence type="ECO:0000313" key="5">
    <source>
        <dbReference type="EMBL" id="GAH64797.1"/>
    </source>
</evidence>
<protein>
    <recommendedName>
        <fullName evidence="4">Phosphotyrosine protein phosphatase I domain-containing protein</fullName>
    </recommendedName>
</protein>
<dbReference type="PANTHER" id="PTHR11717:SF31">
    <property type="entry name" value="LOW MOLECULAR WEIGHT PROTEIN-TYROSINE-PHOSPHATASE ETP-RELATED"/>
    <property type="match status" value="1"/>
</dbReference>
<comment type="caution">
    <text evidence="5">The sequence shown here is derived from an EMBL/GenBank/DDBJ whole genome shotgun (WGS) entry which is preliminary data.</text>
</comment>
<dbReference type="Pfam" id="PF01451">
    <property type="entry name" value="LMWPc"/>
    <property type="match status" value="1"/>
</dbReference>
<dbReference type="Gene3D" id="3.40.50.2300">
    <property type="match status" value="1"/>
</dbReference>
<feature type="non-terminal residue" evidence="5">
    <location>
        <position position="151"/>
    </location>
</feature>
<evidence type="ECO:0000256" key="1">
    <source>
        <dbReference type="ARBA" id="ARBA00011063"/>
    </source>
</evidence>
<gene>
    <name evidence="5" type="ORF">S03H2_40778</name>
</gene>
<accession>X1H5W5</accession>
<evidence type="ECO:0000256" key="3">
    <source>
        <dbReference type="ARBA" id="ARBA00022912"/>
    </source>
</evidence>
<evidence type="ECO:0000256" key="2">
    <source>
        <dbReference type="ARBA" id="ARBA00022801"/>
    </source>
</evidence>
<keyword evidence="3" id="KW-0904">Protein phosphatase</keyword>
<dbReference type="InterPro" id="IPR036196">
    <property type="entry name" value="Ptyr_pPase_sf"/>
</dbReference>
<keyword evidence="2" id="KW-0378">Hydrolase</keyword>
<organism evidence="5">
    <name type="scientific">marine sediment metagenome</name>
    <dbReference type="NCBI Taxonomy" id="412755"/>
    <lineage>
        <taxon>unclassified sequences</taxon>
        <taxon>metagenomes</taxon>
        <taxon>ecological metagenomes</taxon>
    </lineage>
</organism>
<dbReference type="PRINTS" id="PR00719">
    <property type="entry name" value="LMWPTPASE"/>
</dbReference>
<dbReference type="AlphaFoldDB" id="X1H5W5"/>
<comment type="similarity">
    <text evidence="1">Belongs to the low molecular weight phosphotyrosine protein phosphatase family.</text>
</comment>
<dbReference type="InterPro" id="IPR017867">
    <property type="entry name" value="Tyr_phospatase_low_mol_wt"/>
</dbReference>
<reference evidence="5" key="1">
    <citation type="journal article" date="2014" name="Front. Microbiol.">
        <title>High frequency of phylogenetically diverse reductive dehalogenase-homologous genes in deep subseafloor sedimentary metagenomes.</title>
        <authorList>
            <person name="Kawai M."/>
            <person name="Futagami T."/>
            <person name="Toyoda A."/>
            <person name="Takaki Y."/>
            <person name="Nishi S."/>
            <person name="Hori S."/>
            <person name="Arai W."/>
            <person name="Tsubouchi T."/>
            <person name="Morono Y."/>
            <person name="Uchiyama I."/>
            <person name="Ito T."/>
            <person name="Fujiyama A."/>
            <person name="Inagaki F."/>
            <person name="Takami H."/>
        </authorList>
    </citation>
    <scope>NUCLEOTIDE SEQUENCE</scope>
    <source>
        <strain evidence="5">Expedition CK06-06</strain>
    </source>
</reference>
<dbReference type="GO" id="GO:0004725">
    <property type="term" value="F:protein tyrosine phosphatase activity"/>
    <property type="evidence" value="ECO:0007669"/>
    <property type="project" value="InterPro"/>
</dbReference>
<evidence type="ECO:0000259" key="4">
    <source>
        <dbReference type="SMART" id="SM00226"/>
    </source>
</evidence>
<dbReference type="PANTHER" id="PTHR11717">
    <property type="entry name" value="LOW MOLECULAR WEIGHT PROTEIN TYROSINE PHOSPHATASE"/>
    <property type="match status" value="1"/>
</dbReference>
<sequence>MTKIKRILFICYANTCRSPAAQYLANFYSKKYELQGVIFDSAGWHDAFDYAQPETIDYIQSKGIEISDFQPKVITRELIEKQDLIIGMERYHLTKVKKKFKDLQEQLKQKLYTLKEFNGADKEDINIPDPYKTGKKRYDEILEIVEKNVKA</sequence>
<feature type="domain" description="Phosphotyrosine protein phosphatase I" evidence="4">
    <location>
        <begin position="5"/>
        <end position="151"/>
    </location>
</feature>
<dbReference type="InterPro" id="IPR050438">
    <property type="entry name" value="LMW_PTPase"/>
</dbReference>
<dbReference type="SMART" id="SM00226">
    <property type="entry name" value="LMWPc"/>
    <property type="match status" value="1"/>
</dbReference>